<organism evidence="5 6">
    <name type="scientific">Brassica rapa subsp. trilocularis</name>
    <dbReference type="NCBI Taxonomy" id="1813537"/>
    <lineage>
        <taxon>Eukaryota</taxon>
        <taxon>Viridiplantae</taxon>
        <taxon>Streptophyta</taxon>
        <taxon>Embryophyta</taxon>
        <taxon>Tracheophyta</taxon>
        <taxon>Spermatophyta</taxon>
        <taxon>Magnoliopsida</taxon>
        <taxon>eudicotyledons</taxon>
        <taxon>Gunneridae</taxon>
        <taxon>Pentapetalae</taxon>
        <taxon>rosids</taxon>
        <taxon>malvids</taxon>
        <taxon>Brassicales</taxon>
        <taxon>Brassicaceae</taxon>
        <taxon>Brassiceae</taxon>
        <taxon>Brassica</taxon>
    </lineage>
</organism>
<keyword evidence="3" id="KW-0687">Ribonucleoprotein</keyword>
<dbReference type="PANTHER" id="PTHR10544">
    <property type="entry name" value="60S RIBOSOMAL PROTEIN L28"/>
    <property type="match status" value="1"/>
</dbReference>
<evidence type="ECO:0000256" key="1">
    <source>
        <dbReference type="ARBA" id="ARBA00007926"/>
    </source>
</evidence>
<reference evidence="5 6" key="1">
    <citation type="submission" date="2021-03" db="EMBL/GenBank/DDBJ databases">
        <authorList>
            <person name="King G.J."/>
            <person name="Bancroft I."/>
            <person name="Baten A."/>
            <person name="Bloomfield J."/>
            <person name="Borpatragohain P."/>
            <person name="He Z."/>
            <person name="Irish N."/>
            <person name="Irwin J."/>
            <person name="Liu K."/>
            <person name="Mauleon R.P."/>
            <person name="Moore J."/>
            <person name="Morris R."/>
            <person name="Ostergaard L."/>
            <person name="Wang B."/>
            <person name="Wells R."/>
        </authorList>
    </citation>
    <scope>NUCLEOTIDE SEQUENCE [LARGE SCALE GENOMIC DNA]</scope>
    <source>
        <strain evidence="5">R-o-18</strain>
        <tissue evidence="5">Leaf</tissue>
    </source>
</reference>
<dbReference type="Gene3D" id="3.30.390.110">
    <property type="match status" value="1"/>
</dbReference>
<evidence type="ECO:0000259" key="4">
    <source>
        <dbReference type="Pfam" id="PF01778"/>
    </source>
</evidence>
<dbReference type="EMBL" id="JADBGQ010000010">
    <property type="protein sequence ID" value="KAG5374926.1"/>
    <property type="molecule type" value="Genomic_DNA"/>
</dbReference>
<accession>A0ABQ7KLP0</accession>
<keyword evidence="2" id="KW-0689">Ribosomal protein</keyword>
<evidence type="ECO:0000313" key="5">
    <source>
        <dbReference type="EMBL" id="KAG5374926.1"/>
    </source>
</evidence>
<protein>
    <recommendedName>
        <fullName evidence="4">Ribosomal eL28/Mak16 domain-containing protein</fullName>
    </recommendedName>
</protein>
<dbReference type="Proteomes" id="UP000823674">
    <property type="component" value="Chromosome A10"/>
</dbReference>
<evidence type="ECO:0000256" key="2">
    <source>
        <dbReference type="ARBA" id="ARBA00022980"/>
    </source>
</evidence>
<dbReference type="SUPFAM" id="SSF55753">
    <property type="entry name" value="Actin depolymerizing proteins"/>
    <property type="match status" value="1"/>
</dbReference>
<proteinExistence type="inferred from homology"/>
<evidence type="ECO:0000313" key="6">
    <source>
        <dbReference type="Proteomes" id="UP000823674"/>
    </source>
</evidence>
<feature type="domain" description="Ribosomal eL28/Mak16" evidence="4">
    <location>
        <begin position="85"/>
        <end position="166"/>
    </location>
</feature>
<feature type="non-terminal residue" evidence="5">
    <location>
        <position position="1"/>
    </location>
</feature>
<keyword evidence="6" id="KW-1185">Reference proteome</keyword>
<sequence>KKKRQTLRAKSSPRLLLHLHLQWSLFPQNRLRLRHQRDSTLSPPSSTINHLRLFLLDKPETDFTAVTSGFNYKKLQQFQDNFSWKRNNCFLVKQFGKGNAKVLFSKESNNLCKLNSYKHSGLAYKKTMTIQVADKEQGVVLGTTKTKTKKQNNLKLYVNKSIGYKDFSWTVEFLACNTSIVITCQIQEPIRKYKDFDVRLSAEECHYAIYDFDFVTVENCQKSKIFFNCMVRNSFL</sequence>
<dbReference type="InterPro" id="IPR002672">
    <property type="entry name" value="Ribosomal_eL28"/>
</dbReference>
<dbReference type="Pfam" id="PF01778">
    <property type="entry name" value="Ribosomal_L28e"/>
    <property type="match status" value="1"/>
</dbReference>
<comment type="similarity">
    <text evidence="1">Belongs to the eukaryotic ribosomal protein eL28 family.</text>
</comment>
<comment type="caution">
    <text evidence="5">The sequence shown here is derived from an EMBL/GenBank/DDBJ whole genome shotgun (WGS) entry which is preliminary data.</text>
</comment>
<evidence type="ECO:0000256" key="3">
    <source>
        <dbReference type="ARBA" id="ARBA00023274"/>
    </source>
</evidence>
<dbReference type="InterPro" id="IPR029004">
    <property type="entry name" value="Ribosomal_eL28/Mak16"/>
</dbReference>
<name>A0ABQ7KLP0_BRACM</name>
<gene>
    <name evidence="5" type="primary">A10g500800.1_BraROA</name>
    <name evidence="5" type="ORF">IGI04_039522</name>
</gene>